<dbReference type="PANTHER" id="PTHR31970:SF9">
    <property type="entry name" value="MOLYBDATE TRANSPORTER 2"/>
    <property type="match status" value="1"/>
</dbReference>
<evidence type="ECO:0000313" key="2">
    <source>
        <dbReference type="EMBL" id="KNZ40916.1"/>
    </source>
</evidence>
<keyword evidence="1" id="KW-0812">Transmembrane</keyword>
<organism evidence="2 3">
    <name type="scientific">Acetobacterium bakii</name>
    <dbReference type="NCBI Taxonomy" id="52689"/>
    <lineage>
        <taxon>Bacteria</taxon>
        <taxon>Bacillati</taxon>
        <taxon>Bacillota</taxon>
        <taxon>Clostridia</taxon>
        <taxon>Eubacteriales</taxon>
        <taxon>Eubacteriaceae</taxon>
        <taxon>Acetobacterium</taxon>
    </lineage>
</organism>
<feature type="transmembrane region" description="Helical" evidence="1">
    <location>
        <begin position="120"/>
        <end position="149"/>
    </location>
</feature>
<feature type="transmembrane region" description="Helical" evidence="1">
    <location>
        <begin position="335"/>
        <end position="363"/>
    </location>
</feature>
<feature type="transmembrane region" description="Helical" evidence="1">
    <location>
        <begin position="12"/>
        <end position="32"/>
    </location>
</feature>
<dbReference type="AlphaFoldDB" id="A0A0L6TXD4"/>
<evidence type="ECO:0000313" key="3">
    <source>
        <dbReference type="Proteomes" id="UP000036873"/>
    </source>
</evidence>
<keyword evidence="3" id="KW-1185">Reference proteome</keyword>
<dbReference type="OrthoDB" id="7361398at2"/>
<reference evidence="3" key="1">
    <citation type="submission" date="2015-07" db="EMBL/GenBank/DDBJ databases">
        <title>Draft genome sequence of Acetobacterium bakii DSM 8293, a potential psychrophilic chemical producer through syngas fermentation.</title>
        <authorList>
            <person name="Song Y."/>
            <person name="Hwang S."/>
            <person name="Cho B.-K."/>
        </authorList>
    </citation>
    <scope>NUCLEOTIDE SEQUENCE [LARGE SCALE GENOMIC DNA]</scope>
    <source>
        <strain evidence="3">DSM 8239</strain>
    </source>
</reference>
<feature type="transmembrane region" description="Helical" evidence="1">
    <location>
        <begin position="200"/>
        <end position="223"/>
    </location>
</feature>
<feature type="transmembrane region" description="Helical" evidence="1">
    <location>
        <begin position="306"/>
        <end position="323"/>
    </location>
</feature>
<feature type="transmembrane region" description="Helical" evidence="1">
    <location>
        <begin position="38"/>
        <end position="58"/>
    </location>
</feature>
<proteinExistence type="predicted"/>
<feature type="transmembrane region" description="Helical" evidence="1">
    <location>
        <begin position="156"/>
        <end position="180"/>
    </location>
</feature>
<dbReference type="Pfam" id="PF16983">
    <property type="entry name" value="MFS_MOT1"/>
    <property type="match status" value="2"/>
</dbReference>
<gene>
    <name evidence="2" type="ORF">AKG39_14490</name>
</gene>
<dbReference type="PANTHER" id="PTHR31970">
    <property type="match status" value="1"/>
</dbReference>
<dbReference type="RefSeq" id="WP_050741121.1">
    <property type="nucleotide sequence ID" value="NZ_LGYO01000040.1"/>
</dbReference>
<name>A0A0L6TXD4_9FIRM</name>
<dbReference type="EMBL" id="LGYO01000040">
    <property type="protein sequence ID" value="KNZ40916.1"/>
    <property type="molecule type" value="Genomic_DNA"/>
</dbReference>
<dbReference type="InterPro" id="IPR031563">
    <property type="entry name" value="MOT1/MOT2"/>
</dbReference>
<protein>
    <submittedName>
        <fullName evidence="2">Membrane protein</fullName>
    </submittedName>
</protein>
<dbReference type="GO" id="GO:0015098">
    <property type="term" value="F:molybdate ion transmembrane transporter activity"/>
    <property type="evidence" value="ECO:0007669"/>
    <property type="project" value="InterPro"/>
</dbReference>
<sequence length="375" mass="40286">MKRRFHFNLRELAGSMGDFGTLFPLVVGYIAICGMDPVGLLITIGIANIATGIIYRLPMPIEPMKVIAITAIAQRWEPSLIYATGIATGMVWLVLSLSGIMDKLASVVPKSVVRGIQTGLGLLLAFEALKMMGVNWILGAAAFVIIILLKDNKYFPAALVLILGGIGIMVIQGDMADIAYRGLSLPQFQTVTLNEMWEGMVLAGFAQIPLTATNAVIATAALLKTYWPDSHVTEKQLSANMGIMNLVLPFMGGMPLCHGAGGLVGQYTFGARTGGTNIIEGSIEISLGIFLGSSIALLFGRFPMAIIGAMMFFVGYQMIFSGYKTFKEEITITDAISLVATAIAAVLINMAVGFLVGLAFYYFMKKMKWGQSSLH</sequence>
<evidence type="ECO:0000256" key="1">
    <source>
        <dbReference type="SAM" id="Phobius"/>
    </source>
</evidence>
<keyword evidence="1" id="KW-1133">Transmembrane helix</keyword>
<keyword evidence="1" id="KW-0472">Membrane</keyword>
<dbReference type="STRING" id="52689.AKG39_14490"/>
<feature type="transmembrane region" description="Helical" evidence="1">
    <location>
        <begin position="243"/>
        <end position="269"/>
    </location>
</feature>
<dbReference type="Proteomes" id="UP000036873">
    <property type="component" value="Unassembled WGS sequence"/>
</dbReference>
<accession>A0A0L6TXD4</accession>
<comment type="caution">
    <text evidence="2">The sequence shown here is derived from an EMBL/GenBank/DDBJ whole genome shotgun (WGS) entry which is preliminary data.</text>
</comment>
<feature type="transmembrane region" description="Helical" evidence="1">
    <location>
        <begin position="79"/>
        <end position="100"/>
    </location>
</feature>